<reference evidence="1" key="2">
    <citation type="journal article" date="2020" name="Nat. Commun.">
        <title>Large-scale genome sequencing of mycorrhizal fungi provides insights into the early evolution of symbiotic traits.</title>
        <authorList>
            <person name="Miyauchi S."/>
            <person name="Kiss E."/>
            <person name="Kuo A."/>
            <person name="Drula E."/>
            <person name="Kohler A."/>
            <person name="Sanchez-Garcia M."/>
            <person name="Morin E."/>
            <person name="Andreopoulos B."/>
            <person name="Barry K.W."/>
            <person name="Bonito G."/>
            <person name="Buee M."/>
            <person name="Carver A."/>
            <person name="Chen C."/>
            <person name="Cichocki N."/>
            <person name="Clum A."/>
            <person name="Culley D."/>
            <person name="Crous P.W."/>
            <person name="Fauchery L."/>
            <person name="Girlanda M."/>
            <person name="Hayes R.D."/>
            <person name="Keri Z."/>
            <person name="LaButti K."/>
            <person name="Lipzen A."/>
            <person name="Lombard V."/>
            <person name="Magnuson J."/>
            <person name="Maillard F."/>
            <person name="Murat C."/>
            <person name="Nolan M."/>
            <person name="Ohm R.A."/>
            <person name="Pangilinan J."/>
            <person name="Pereira M.F."/>
            <person name="Perotto S."/>
            <person name="Peter M."/>
            <person name="Pfister S."/>
            <person name="Riley R."/>
            <person name="Sitrit Y."/>
            <person name="Stielow J.B."/>
            <person name="Szollosi G."/>
            <person name="Zifcakova L."/>
            <person name="Stursova M."/>
            <person name="Spatafora J.W."/>
            <person name="Tedersoo L."/>
            <person name="Vaario L.M."/>
            <person name="Yamada A."/>
            <person name="Yan M."/>
            <person name="Wang P."/>
            <person name="Xu J."/>
            <person name="Bruns T."/>
            <person name="Baldrian P."/>
            <person name="Vilgalys R."/>
            <person name="Dunand C."/>
            <person name="Henrissat B."/>
            <person name="Grigoriev I.V."/>
            <person name="Hibbett D."/>
            <person name="Nagy L.G."/>
            <person name="Martin F.M."/>
        </authorList>
    </citation>
    <scope>NUCLEOTIDE SEQUENCE</scope>
    <source>
        <strain evidence="1">P2</strain>
    </source>
</reference>
<evidence type="ECO:0000313" key="1">
    <source>
        <dbReference type="EMBL" id="KAF9646998.1"/>
    </source>
</evidence>
<proteinExistence type="predicted"/>
<name>A0ACB6ZC84_THEGA</name>
<dbReference type="Proteomes" id="UP000886501">
    <property type="component" value="Unassembled WGS sequence"/>
</dbReference>
<keyword evidence="2" id="KW-1185">Reference proteome</keyword>
<organism evidence="1 2">
    <name type="scientific">Thelephora ganbajun</name>
    <name type="common">Ganba fungus</name>
    <dbReference type="NCBI Taxonomy" id="370292"/>
    <lineage>
        <taxon>Eukaryota</taxon>
        <taxon>Fungi</taxon>
        <taxon>Dikarya</taxon>
        <taxon>Basidiomycota</taxon>
        <taxon>Agaricomycotina</taxon>
        <taxon>Agaricomycetes</taxon>
        <taxon>Thelephorales</taxon>
        <taxon>Thelephoraceae</taxon>
        <taxon>Thelephora</taxon>
    </lineage>
</organism>
<accession>A0ACB6ZC84</accession>
<evidence type="ECO:0000313" key="2">
    <source>
        <dbReference type="Proteomes" id="UP000886501"/>
    </source>
</evidence>
<comment type="caution">
    <text evidence="1">The sequence shown here is derived from an EMBL/GenBank/DDBJ whole genome shotgun (WGS) entry which is preliminary data.</text>
</comment>
<gene>
    <name evidence="1" type="ORF">BDM02DRAFT_2831233</name>
</gene>
<protein>
    <submittedName>
        <fullName evidence="1">Uncharacterized protein</fullName>
    </submittedName>
</protein>
<dbReference type="EMBL" id="MU118043">
    <property type="protein sequence ID" value="KAF9646998.1"/>
    <property type="molecule type" value="Genomic_DNA"/>
</dbReference>
<sequence length="293" mass="31962">MPRVHLEVRTEMKFWGWVGVRTCQTMANKYRLRKSAALPFPRTFTMHPPSEKSPLLRIGIPTVNIIPFPQIVTPASTHHSSYPHPSESPRSPLSPPASILIESRRYLPRPAASSSSRRNSSWPRPPFSLPEGITLPAFIQASLSGAASLLGWDMVTGCILYAPNEPLRVLRNIFPNPTPPHQVLGMKCSASSVYGILLSVALTVISSLVYFRSQPRSKPTMLSGLESGRPSFKANFATFVMAPMACLLASIFTALIILVDVRANIGTVCHLGSALCTSIGIIATLLIHSLRSL</sequence>
<reference evidence="1" key="1">
    <citation type="submission" date="2019-10" db="EMBL/GenBank/DDBJ databases">
        <authorList>
            <consortium name="DOE Joint Genome Institute"/>
            <person name="Kuo A."/>
            <person name="Miyauchi S."/>
            <person name="Kiss E."/>
            <person name="Drula E."/>
            <person name="Kohler A."/>
            <person name="Sanchez-Garcia M."/>
            <person name="Andreopoulos B."/>
            <person name="Barry K.W."/>
            <person name="Bonito G."/>
            <person name="Buee M."/>
            <person name="Carver A."/>
            <person name="Chen C."/>
            <person name="Cichocki N."/>
            <person name="Clum A."/>
            <person name="Culley D."/>
            <person name="Crous P.W."/>
            <person name="Fauchery L."/>
            <person name="Girlanda M."/>
            <person name="Hayes R."/>
            <person name="Keri Z."/>
            <person name="Labutti K."/>
            <person name="Lipzen A."/>
            <person name="Lombard V."/>
            <person name="Magnuson J."/>
            <person name="Maillard F."/>
            <person name="Morin E."/>
            <person name="Murat C."/>
            <person name="Nolan M."/>
            <person name="Ohm R."/>
            <person name="Pangilinan J."/>
            <person name="Pereira M."/>
            <person name="Perotto S."/>
            <person name="Peter M."/>
            <person name="Riley R."/>
            <person name="Sitrit Y."/>
            <person name="Stielow B."/>
            <person name="Szollosi G."/>
            <person name="Zifcakova L."/>
            <person name="Stursova M."/>
            <person name="Spatafora J.W."/>
            <person name="Tedersoo L."/>
            <person name="Vaario L.-M."/>
            <person name="Yamada A."/>
            <person name="Yan M."/>
            <person name="Wang P."/>
            <person name="Xu J."/>
            <person name="Bruns T."/>
            <person name="Baldrian P."/>
            <person name="Vilgalys R."/>
            <person name="Henrissat B."/>
            <person name="Grigoriev I.V."/>
            <person name="Hibbett D."/>
            <person name="Nagy L.G."/>
            <person name="Martin F.M."/>
        </authorList>
    </citation>
    <scope>NUCLEOTIDE SEQUENCE</scope>
    <source>
        <strain evidence="1">P2</strain>
    </source>
</reference>